<sequence length="330" mass="34884">MTHGRPLFLAVDLDGGGAHPAADGGFSAVALRQAVHLAEDIGFVLATFDDAPVPPPGAVTARLEAGTRAAFASTVTGRIGLAPVLHTSVTEPFHLATQLASLDHASHGRAAWLVGAASDPAALATVGAAALPEDAHRDEVADVIVTARSLWDSWEDDAVIREVTTGRYLDAARVHHIDFTGATFSVKGPLITPRPPQGQVVVIAPEHLGVDEHADVVLTREPRRSGREQLVFADLEVVLDTPREPAGERLARLDDGVPWTSDRLRHVGSVQALGDLLADLHRSVDGVRLLPAEQAVDLPLLAPLVPETPPGLTLRERLGLPVPVNRYVTA</sequence>
<protein>
    <submittedName>
        <fullName evidence="6">LLM class flavin-dependent oxidoreductase</fullName>
    </submittedName>
</protein>
<dbReference type="PANTHER" id="PTHR30011:SF16">
    <property type="entry name" value="C2H2 FINGER DOMAIN TRANSCRIPTION FACTOR (EUROFUNG)-RELATED"/>
    <property type="match status" value="1"/>
</dbReference>
<keyword evidence="3" id="KW-0560">Oxidoreductase</keyword>
<evidence type="ECO:0000313" key="7">
    <source>
        <dbReference type="Proteomes" id="UP001197247"/>
    </source>
</evidence>
<evidence type="ECO:0000259" key="5">
    <source>
        <dbReference type="Pfam" id="PF00296"/>
    </source>
</evidence>
<feature type="domain" description="Luciferase-like" evidence="5">
    <location>
        <begin position="24"/>
        <end position="203"/>
    </location>
</feature>
<dbReference type="Proteomes" id="UP001197247">
    <property type="component" value="Unassembled WGS sequence"/>
</dbReference>
<evidence type="ECO:0000313" key="6">
    <source>
        <dbReference type="EMBL" id="MBT0773954.1"/>
    </source>
</evidence>
<reference evidence="6 7" key="1">
    <citation type="submission" date="2021-05" db="EMBL/GenBank/DDBJ databases">
        <title>Kineosporia and Streptomyces sp. nov. two new marine actinobacteria isolated from Coral.</title>
        <authorList>
            <person name="Buangrab K."/>
            <person name="Sutthacheep M."/>
            <person name="Yeemin T."/>
            <person name="Harunari E."/>
            <person name="Igarashi Y."/>
            <person name="Kanchanasin P."/>
            <person name="Tanasupawat S."/>
            <person name="Phongsopitanun W."/>
        </authorList>
    </citation>
    <scope>NUCLEOTIDE SEQUENCE [LARGE SCALE GENOMIC DNA]</scope>
    <source>
        <strain evidence="6 7">J2-2</strain>
    </source>
</reference>
<name>A0ABS5TT19_9ACTN</name>
<keyword evidence="1" id="KW-0285">Flavoprotein</keyword>
<evidence type="ECO:0000256" key="3">
    <source>
        <dbReference type="ARBA" id="ARBA00023002"/>
    </source>
</evidence>
<dbReference type="SUPFAM" id="SSF51679">
    <property type="entry name" value="Bacterial luciferase-like"/>
    <property type="match status" value="1"/>
</dbReference>
<dbReference type="Pfam" id="PF00296">
    <property type="entry name" value="Bac_luciferase"/>
    <property type="match status" value="1"/>
</dbReference>
<accession>A0ABS5TT19</accession>
<dbReference type="InterPro" id="IPR051260">
    <property type="entry name" value="Diverse_substr_monoxygenases"/>
</dbReference>
<gene>
    <name evidence="6" type="ORF">KIH74_33730</name>
</gene>
<evidence type="ECO:0000256" key="2">
    <source>
        <dbReference type="ARBA" id="ARBA00022643"/>
    </source>
</evidence>
<dbReference type="EMBL" id="JAHBAY010000022">
    <property type="protein sequence ID" value="MBT0773954.1"/>
    <property type="molecule type" value="Genomic_DNA"/>
</dbReference>
<dbReference type="InterPro" id="IPR036661">
    <property type="entry name" value="Luciferase-like_sf"/>
</dbReference>
<proteinExistence type="predicted"/>
<organism evidence="6 7">
    <name type="scientific">Kineosporia corallincola</name>
    <dbReference type="NCBI Taxonomy" id="2835133"/>
    <lineage>
        <taxon>Bacteria</taxon>
        <taxon>Bacillati</taxon>
        <taxon>Actinomycetota</taxon>
        <taxon>Actinomycetes</taxon>
        <taxon>Kineosporiales</taxon>
        <taxon>Kineosporiaceae</taxon>
        <taxon>Kineosporia</taxon>
    </lineage>
</organism>
<dbReference type="PANTHER" id="PTHR30011">
    <property type="entry name" value="ALKANESULFONATE MONOOXYGENASE-RELATED"/>
    <property type="match status" value="1"/>
</dbReference>
<evidence type="ECO:0000256" key="1">
    <source>
        <dbReference type="ARBA" id="ARBA00022630"/>
    </source>
</evidence>
<keyword evidence="2" id="KW-0288">FMN</keyword>
<dbReference type="Gene3D" id="3.20.20.30">
    <property type="entry name" value="Luciferase-like domain"/>
    <property type="match status" value="1"/>
</dbReference>
<keyword evidence="4" id="KW-0503">Monooxygenase</keyword>
<comment type="caution">
    <text evidence="6">The sequence shown here is derived from an EMBL/GenBank/DDBJ whole genome shotgun (WGS) entry which is preliminary data.</text>
</comment>
<keyword evidence="7" id="KW-1185">Reference proteome</keyword>
<dbReference type="InterPro" id="IPR011251">
    <property type="entry name" value="Luciferase-like_dom"/>
</dbReference>
<dbReference type="RefSeq" id="WP_214160495.1">
    <property type="nucleotide sequence ID" value="NZ_JAHBAY010000022.1"/>
</dbReference>
<evidence type="ECO:0000256" key="4">
    <source>
        <dbReference type="ARBA" id="ARBA00023033"/>
    </source>
</evidence>